<keyword evidence="3" id="KW-1185">Reference proteome</keyword>
<dbReference type="RefSeq" id="WP_061258753.1">
    <property type="nucleotide sequence ID" value="NZ_JBFALK010000020.1"/>
</dbReference>
<dbReference type="InterPro" id="IPR005531">
    <property type="entry name" value="Asp23"/>
</dbReference>
<protein>
    <submittedName>
        <fullName evidence="2">Asp23/Gls24 family envelope stress response protein</fullName>
    </submittedName>
</protein>
<gene>
    <name evidence="2" type="ORF">AB0I59_31400</name>
</gene>
<sequence>MTTERAGVAGHGATTVTGRAFTKIATEVAADDDRLAERPQVTASVSGAVAAVRLGLAVRYPASVPQVAADVRERLRSRVHALTGITVENVDIDIVRLVPGPRSGHDDSPHGV</sequence>
<evidence type="ECO:0000313" key="2">
    <source>
        <dbReference type="EMBL" id="MEV0973133.1"/>
    </source>
</evidence>
<dbReference type="EMBL" id="JBFALK010000020">
    <property type="protein sequence ID" value="MEV0973133.1"/>
    <property type="molecule type" value="Genomic_DNA"/>
</dbReference>
<dbReference type="Proteomes" id="UP001551675">
    <property type="component" value="Unassembled WGS sequence"/>
</dbReference>
<dbReference type="Pfam" id="PF03780">
    <property type="entry name" value="Asp23"/>
    <property type="match status" value="1"/>
</dbReference>
<evidence type="ECO:0000313" key="3">
    <source>
        <dbReference type="Proteomes" id="UP001551675"/>
    </source>
</evidence>
<name>A0ABV3GNE3_MICGL</name>
<reference evidence="2 3" key="1">
    <citation type="submission" date="2024-06" db="EMBL/GenBank/DDBJ databases">
        <title>The Natural Products Discovery Center: Release of the First 8490 Sequenced Strains for Exploring Actinobacteria Biosynthetic Diversity.</title>
        <authorList>
            <person name="Kalkreuter E."/>
            <person name="Kautsar S.A."/>
            <person name="Yang D."/>
            <person name="Bader C.D."/>
            <person name="Teijaro C.N."/>
            <person name="Fluegel L."/>
            <person name="Davis C.M."/>
            <person name="Simpson J.R."/>
            <person name="Lauterbach L."/>
            <person name="Steele A.D."/>
            <person name="Gui C."/>
            <person name="Meng S."/>
            <person name="Li G."/>
            <person name="Viehrig K."/>
            <person name="Ye F."/>
            <person name="Su P."/>
            <person name="Kiefer A.F."/>
            <person name="Nichols A."/>
            <person name="Cepeda A.J."/>
            <person name="Yan W."/>
            <person name="Fan B."/>
            <person name="Jiang Y."/>
            <person name="Adhikari A."/>
            <person name="Zheng C.-J."/>
            <person name="Schuster L."/>
            <person name="Cowan T.M."/>
            <person name="Smanski M.J."/>
            <person name="Chevrette M.G."/>
            <person name="De Carvalho L.P.S."/>
            <person name="Shen B."/>
        </authorList>
    </citation>
    <scope>NUCLEOTIDE SEQUENCE [LARGE SCALE GENOMIC DNA]</scope>
    <source>
        <strain evidence="2 3">NPDC050100</strain>
    </source>
</reference>
<evidence type="ECO:0000256" key="1">
    <source>
        <dbReference type="ARBA" id="ARBA00005721"/>
    </source>
</evidence>
<accession>A0ABV3GNE3</accession>
<proteinExistence type="inferred from homology"/>
<organism evidence="2 3">
    <name type="scientific">Microtetraspora glauca</name>
    <dbReference type="NCBI Taxonomy" id="1996"/>
    <lineage>
        <taxon>Bacteria</taxon>
        <taxon>Bacillati</taxon>
        <taxon>Actinomycetota</taxon>
        <taxon>Actinomycetes</taxon>
        <taxon>Streptosporangiales</taxon>
        <taxon>Streptosporangiaceae</taxon>
        <taxon>Microtetraspora</taxon>
    </lineage>
</organism>
<comment type="caution">
    <text evidence="2">The sequence shown here is derived from an EMBL/GenBank/DDBJ whole genome shotgun (WGS) entry which is preliminary data.</text>
</comment>
<comment type="similarity">
    <text evidence="1">Belongs to the asp23 family.</text>
</comment>